<dbReference type="PANTHER" id="PTHR43540">
    <property type="entry name" value="PEROXYUREIDOACRYLATE/UREIDOACRYLATE AMIDOHYDROLASE-RELATED"/>
    <property type="match status" value="1"/>
</dbReference>
<sequence length="185" mass="21052">MRPVLIVVDMVHEFVKGRLKSPQAESIVPTIKRLIDKARECRTPVIHVVDRHLPFDHELKLWGPHAMANSPESNIVEELKPVEGEYVFPKRFYSGFRDTGLDTALRDMGVDTLVVTGIHTHICVLHTVADAFYYGYKVYVVKDAVAAFSQRDHNYALDYMRSVYGAEIVDSSRAVDVICYERRGS</sequence>
<dbReference type="GO" id="GO:0008908">
    <property type="term" value="F:isochorismatase activity"/>
    <property type="evidence" value="ECO:0007669"/>
    <property type="project" value="InterPro"/>
</dbReference>
<dbReference type="InterPro" id="IPR050272">
    <property type="entry name" value="Isochorismatase-like_hydrls"/>
</dbReference>
<dbReference type="PRINTS" id="PR01398">
    <property type="entry name" value="ISCHRISMTASE"/>
</dbReference>
<dbReference type="EMBL" id="DRYK01000089">
    <property type="protein sequence ID" value="HHP68547.1"/>
    <property type="molecule type" value="Genomic_DNA"/>
</dbReference>
<comment type="caution">
    <text evidence="3">The sequence shown here is derived from an EMBL/GenBank/DDBJ whole genome shotgun (WGS) entry which is preliminary data.</text>
</comment>
<organism evidence="3">
    <name type="scientific">Thermogladius calderae</name>
    <dbReference type="NCBI Taxonomy" id="1200300"/>
    <lineage>
        <taxon>Archaea</taxon>
        <taxon>Thermoproteota</taxon>
        <taxon>Thermoprotei</taxon>
        <taxon>Desulfurococcales</taxon>
        <taxon>Desulfurococcaceae</taxon>
        <taxon>Thermogladius</taxon>
    </lineage>
</organism>
<protein>
    <submittedName>
        <fullName evidence="3">Cysteine hydrolase</fullName>
    </submittedName>
</protein>
<reference evidence="3" key="1">
    <citation type="journal article" date="2020" name="mSystems">
        <title>Genome- and Community-Level Interaction Insights into Carbon Utilization and Element Cycling Functions of Hydrothermarchaeota in Hydrothermal Sediment.</title>
        <authorList>
            <person name="Zhou Z."/>
            <person name="Liu Y."/>
            <person name="Xu W."/>
            <person name="Pan J."/>
            <person name="Luo Z.H."/>
            <person name="Li M."/>
        </authorList>
    </citation>
    <scope>NUCLEOTIDE SEQUENCE [LARGE SCALE GENOMIC DNA]</scope>
    <source>
        <strain evidence="3">SpSt-110</strain>
    </source>
</reference>
<dbReference type="AlphaFoldDB" id="A0A7J3Y0V8"/>
<dbReference type="InterPro" id="IPR000868">
    <property type="entry name" value="Isochorismatase-like_dom"/>
</dbReference>
<evidence type="ECO:0000259" key="2">
    <source>
        <dbReference type="Pfam" id="PF00857"/>
    </source>
</evidence>
<evidence type="ECO:0000256" key="1">
    <source>
        <dbReference type="ARBA" id="ARBA00022801"/>
    </source>
</evidence>
<feature type="domain" description="Isochorismatase-like" evidence="2">
    <location>
        <begin position="4"/>
        <end position="170"/>
    </location>
</feature>
<accession>A0A7J3Y0V8</accession>
<dbReference type="Pfam" id="PF00857">
    <property type="entry name" value="Isochorismatase"/>
    <property type="match status" value="1"/>
</dbReference>
<dbReference type="CDD" id="cd00431">
    <property type="entry name" value="cysteine_hydrolases"/>
    <property type="match status" value="1"/>
</dbReference>
<dbReference type="InterPro" id="IPR036380">
    <property type="entry name" value="Isochorismatase-like_sf"/>
</dbReference>
<name>A0A7J3Y0V8_9CREN</name>
<gene>
    <name evidence="3" type="ORF">ENM60_07200</name>
</gene>
<keyword evidence="1 3" id="KW-0378">Hydrolase</keyword>
<dbReference type="PANTHER" id="PTHR43540:SF6">
    <property type="entry name" value="ISOCHORISMATASE-LIKE DOMAIN-CONTAINING PROTEIN"/>
    <property type="match status" value="1"/>
</dbReference>
<dbReference type="Gene3D" id="3.40.50.850">
    <property type="entry name" value="Isochorismatase-like"/>
    <property type="match status" value="1"/>
</dbReference>
<evidence type="ECO:0000313" key="3">
    <source>
        <dbReference type="EMBL" id="HHP68547.1"/>
    </source>
</evidence>
<dbReference type="InterPro" id="IPR016291">
    <property type="entry name" value="Isochorismatase"/>
</dbReference>
<proteinExistence type="predicted"/>
<dbReference type="SUPFAM" id="SSF52499">
    <property type="entry name" value="Isochorismatase-like hydrolases"/>
    <property type="match status" value="1"/>
</dbReference>